<dbReference type="GO" id="GO:0006511">
    <property type="term" value="P:ubiquitin-dependent protein catabolic process"/>
    <property type="evidence" value="ECO:0007669"/>
    <property type="project" value="TreeGrafter"/>
</dbReference>
<dbReference type="Proteomes" id="UP000290289">
    <property type="component" value="Chromosome 2"/>
</dbReference>
<proteinExistence type="predicted"/>
<dbReference type="InterPro" id="IPR015940">
    <property type="entry name" value="UBA"/>
</dbReference>
<dbReference type="InterPro" id="IPR015496">
    <property type="entry name" value="Ubiquilin"/>
</dbReference>
<dbReference type="Pfam" id="PF23195">
    <property type="entry name" value="UBQLN1"/>
    <property type="match status" value="1"/>
</dbReference>
<dbReference type="SMART" id="SM00727">
    <property type="entry name" value="STI1"/>
    <property type="match status" value="2"/>
</dbReference>
<name>A0A498KM03_MALDO</name>
<dbReference type="FunFam" id="1.10.260.100:FF:000001">
    <property type="entry name" value="Ubiquilin 1"/>
    <property type="match status" value="1"/>
</dbReference>
<dbReference type="Gene3D" id="1.10.260.100">
    <property type="match status" value="1"/>
</dbReference>
<comment type="caution">
    <text evidence="4">The sequence shown here is derived from an EMBL/GenBank/DDBJ whole genome shotgun (WGS) entry which is preliminary data.</text>
</comment>
<dbReference type="GO" id="GO:0005829">
    <property type="term" value="C:cytosol"/>
    <property type="evidence" value="ECO:0007669"/>
    <property type="project" value="TreeGrafter"/>
</dbReference>
<dbReference type="PROSITE" id="PS50030">
    <property type="entry name" value="UBA"/>
    <property type="match status" value="1"/>
</dbReference>
<dbReference type="InterPro" id="IPR006636">
    <property type="entry name" value="STI1_HS-bd"/>
</dbReference>
<sequence length="324" mass="35627">MNNPQMREIIDRNPELAHVLNDPSTLCQTLEAARNPELMLEMMRNTDRAMSNIEATPEGFNMLRRMYENVQEPLMNATTMAGDAGSDGSNPCAALLRTQVGNQTRAQSTNQSTVSSDSATGSPAPNTNPLPNPWSSAGIGVGQTNTAWSNPFGDARPQTPTGTARSSYPELEGAFGAMPQDSNLLNQLTQNPAILGSNPQLRSMLDTISSLREMMQNPEFLHHLDSPETMQMLLTLQQSLLSQLGRQQQQSTQIFIVVIGRMLMHSLKQDYSITWVPPDELYAAQLSQLQEMGFFDRQENIRALMATAGNVHAAVERLLGNLGR</sequence>
<evidence type="ECO:0000256" key="1">
    <source>
        <dbReference type="ARBA" id="ARBA00071717"/>
    </source>
</evidence>
<feature type="domain" description="UBA" evidence="3">
    <location>
        <begin position="277"/>
        <end position="321"/>
    </location>
</feature>
<organism evidence="4 5">
    <name type="scientific">Malus domestica</name>
    <name type="common">Apple</name>
    <name type="synonym">Pyrus malus</name>
    <dbReference type="NCBI Taxonomy" id="3750"/>
    <lineage>
        <taxon>Eukaryota</taxon>
        <taxon>Viridiplantae</taxon>
        <taxon>Streptophyta</taxon>
        <taxon>Embryophyta</taxon>
        <taxon>Tracheophyta</taxon>
        <taxon>Spermatophyta</taxon>
        <taxon>Magnoliopsida</taxon>
        <taxon>eudicotyledons</taxon>
        <taxon>Gunneridae</taxon>
        <taxon>Pentapetalae</taxon>
        <taxon>rosids</taxon>
        <taxon>fabids</taxon>
        <taxon>Rosales</taxon>
        <taxon>Rosaceae</taxon>
        <taxon>Amygdaloideae</taxon>
        <taxon>Maleae</taxon>
        <taxon>Malus</taxon>
    </lineage>
</organism>
<evidence type="ECO:0000313" key="5">
    <source>
        <dbReference type="Proteomes" id="UP000290289"/>
    </source>
</evidence>
<dbReference type="SMART" id="SM00165">
    <property type="entry name" value="UBA"/>
    <property type="match status" value="1"/>
</dbReference>
<dbReference type="Pfam" id="PF00627">
    <property type="entry name" value="UBA"/>
    <property type="match status" value="1"/>
</dbReference>
<dbReference type="FunFam" id="1.10.8.10:FF:000079">
    <property type="entry name" value="Ubiquitin family protein"/>
    <property type="match status" value="1"/>
</dbReference>
<dbReference type="EMBL" id="RDQH01000328">
    <property type="protein sequence ID" value="RXI06353.1"/>
    <property type="molecule type" value="Genomic_DNA"/>
</dbReference>
<dbReference type="AlphaFoldDB" id="A0A498KM03"/>
<evidence type="ECO:0000313" key="4">
    <source>
        <dbReference type="EMBL" id="RXI06353.1"/>
    </source>
</evidence>
<dbReference type="PANTHER" id="PTHR10677:SF53">
    <property type="entry name" value="UBIQUILIN-RELATED"/>
    <property type="match status" value="1"/>
</dbReference>
<dbReference type="PANTHER" id="PTHR10677">
    <property type="entry name" value="UBIQUILIN"/>
    <property type="match status" value="1"/>
</dbReference>
<dbReference type="STRING" id="3750.A0A498KM03"/>
<dbReference type="GO" id="GO:0031593">
    <property type="term" value="F:polyubiquitin modification-dependent protein binding"/>
    <property type="evidence" value="ECO:0007669"/>
    <property type="project" value="TreeGrafter"/>
</dbReference>
<reference evidence="4 5" key="1">
    <citation type="submission" date="2018-10" db="EMBL/GenBank/DDBJ databases">
        <title>A high-quality apple genome assembly.</title>
        <authorList>
            <person name="Hu J."/>
        </authorList>
    </citation>
    <scope>NUCLEOTIDE SEQUENCE [LARGE SCALE GENOMIC DNA]</scope>
    <source>
        <strain evidence="5">cv. HFTH1</strain>
        <tissue evidence="4">Young leaf</tissue>
    </source>
</reference>
<protein>
    <recommendedName>
        <fullName evidence="1">Ubiquilin</fullName>
    </recommendedName>
</protein>
<dbReference type="SUPFAM" id="SSF46934">
    <property type="entry name" value="UBA-like"/>
    <property type="match status" value="1"/>
</dbReference>
<evidence type="ECO:0000259" key="3">
    <source>
        <dbReference type="PROSITE" id="PS50030"/>
    </source>
</evidence>
<evidence type="ECO:0000256" key="2">
    <source>
        <dbReference type="SAM" id="MobiDB-lite"/>
    </source>
</evidence>
<dbReference type="Gene3D" id="1.10.8.10">
    <property type="entry name" value="DNA helicase RuvA subunit, C-terminal domain"/>
    <property type="match status" value="1"/>
</dbReference>
<feature type="compositionally biased region" description="Polar residues" evidence="2">
    <location>
        <begin position="102"/>
        <end position="125"/>
    </location>
</feature>
<dbReference type="InterPro" id="IPR009060">
    <property type="entry name" value="UBA-like_sf"/>
</dbReference>
<accession>A0A498KM03</accession>
<dbReference type="CDD" id="cd14399">
    <property type="entry name" value="UBA_PLICs"/>
    <property type="match status" value="1"/>
</dbReference>
<feature type="region of interest" description="Disordered" evidence="2">
    <location>
        <begin position="102"/>
        <end position="177"/>
    </location>
</feature>
<gene>
    <name evidence="4" type="ORF">DVH24_018395</name>
</gene>
<keyword evidence="5" id="KW-1185">Reference proteome</keyword>